<reference evidence="13 14" key="1">
    <citation type="submission" date="2018-03" db="EMBL/GenBank/DDBJ databases">
        <title>Genomic Encyclopedia of Type Strains, Phase III (KMG-III): the genomes of soil and plant-associated and newly described type strains.</title>
        <authorList>
            <person name="Whitman W."/>
        </authorList>
    </citation>
    <scope>NUCLEOTIDE SEQUENCE [LARGE SCALE GENOMIC DNA]</scope>
    <source>
        <strain evidence="13 14">CGMCC 1.12700</strain>
    </source>
</reference>
<proteinExistence type="inferred from homology"/>
<keyword evidence="14" id="KW-1185">Reference proteome</keyword>
<evidence type="ECO:0000256" key="10">
    <source>
        <dbReference type="SAM" id="SignalP"/>
    </source>
</evidence>
<evidence type="ECO:0000256" key="7">
    <source>
        <dbReference type="ARBA" id="ARBA00023237"/>
    </source>
</evidence>
<evidence type="ECO:0000259" key="12">
    <source>
        <dbReference type="Pfam" id="PF07715"/>
    </source>
</evidence>
<dbReference type="PROSITE" id="PS52016">
    <property type="entry name" value="TONB_DEPENDENT_REC_3"/>
    <property type="match status" value="1"/>
</dbReference>
<evidence type="ECO:0000256" key="6">
    <source>
        <dbReference type="ARBA" id="ARBA00023136"/>
    </source>
</evidence>
<evidence type="ECO:0000256" key="5">
    <source>
        <dbReference type="ARBA" id="ARBA00023077"/>
    </source>
</evidence>
<dbReference type="InterPro" id="IPR037066">
    <property type="entry name" value="Plug_dom_sf"/>
</dbReference>
<comment type="caution">
    <text evidence="13">The sequence shown here is derived from an EMBL/GenBank/DDBJ whole genome shotgun (WGS) entry which is preliminary data.</text>
</comment>
<dbReference type="PANTHER" id="PTHR40980">
    <property type="entry name" value="PLUG DOMAIN-CONTAINING PROTEIN"/>
    <property type="match status" value="1"/>
</dbReference>
<keyword evidence="13" id="KW-0675">Receptor</keyword>
<keyword evidence="3 8" id="KW-1134">Transmembrane beta strand</keyword>
<evidence type="ECO:0000256" key="9">
    <source>
        <dbReference type="RuleBase" id="RU003357"/>
    </source>
</evidence>
<dbReference type="InterPro" id="IPR008969">
    <property type="entry name" value="CarboxyPept-like_regulatory"/>
</dbReference>
<dbReference type="RefSeq" id="WP_181358524.1">
    <property type="nucleotide sequence ID" value="NZ_PYGD01000008.1"/>
</dbReference>
<sequence length="925" mass="105071">MQRKFIATTSLFLLPFFLSAQQPGRHQLKGRITDAASGETLVGASVYITQLNKGAAAELDGSFLIRDIDAGTYRLKVSYLGYNTLDTTINLDQDLKINWQLHSNSRIDEVIVTGKADGESEGSAKKSEQHADNLVNIISARAIQLSPDITVGNILQRVSGVSIERSSSGEGRYAIIRGMDQRYNNTLINGIKIPSPDTKSRYVPLDIFPAEIIERIEVNKTLTPDMEGDAIGGTVNMVTKNAPEQPYLNASLATGYNQTLLNRKYDYFPVSAIQKQSPYEKNGPGYAAQPSDFTRDNLNFQKKTMLPNILGSLSIGNRFFRKRLGIMLSASYQNTNKGYSSNFNPDDYQEGGLLYIKNAYSRTYSAQSIRTGLNLKSDYRLNNNHKISLYALYCNLNEAQTRLTTDTLQPAPRTMPGTGQIWYYGRAKYQTQNIFNTTLQGDHKFFNDHLVLNWSAVYALATNRIPDWAEYEYDGGYYTDPATPGTPPYQHPNVLQPYNRSWWYNTDQDKTGYIRLSYNHKLAGIPFTLTAGGMYRSKHRDNHYDNYQLRPIADPGKSNQLWTDIYHYNWEVFNPYGSNADANNYTSDEHIAAYYAMLKFNIHQLEITGGIRSEITDQSFATNVPVTQAAKTGKIHYSDLLPSLNLKYKLSEQINLRASYFSSISRPSFFEITPYRYQGDDWNEIGNPYLKHSTASNIDFRFEYFPRANEQVLVGVFYKNIHDPIEYGFSFINKNKVYQPSNFGDATNFGFEAVYEKYIRNFGIRTNYTYTNSAITTTKILTKIESNGQVSAPFFPEEKRPLQGQSAHIANIALLYKSVKHGINAQLTWQYTGRRIVLVSPYYDFDYWQKGMSIFDLSAEKTIVKHFALFAKVQNLFNAPYTVYINQPPSNSIPVSNQVNVPAGKTLAQKDYFGQTYQLGLRYTL</sequence>
<evidence type="ECO:0000256" key="2">
    <source>
        <dbReference type="ARBA" id="ARBA00022448"/>
    </source>
</evidence>
<accession>A0A2P8CZK8</accession>
<keyword evidence="4 8" id="KW-0812">Transmembrane</keyword>
<feature type="chain" id="PRO_5015177015" evidence="10">
    <location>
        <begin position="21"/>
        <end position="925"/>
    </location>
</feature>
<dbReference type="InterPro" id="IPR039426">
    <property type="entry name" value="TonB-dep_rcpt-like"/>
</dbReference>
<dbReference type="AlphaFoldDB" id="A0A2P8CZK8"/>
<dbReference type="GO" id="GO:0009279">
    <property type="term" value="C:cell outer membrane"/>
    <property type="evidence" value="ECO:0007669"/>
    <property type="project" value="UniProtKB-SubCell"/>
</dbReference>
<keyword evidence="6 8" id="KW-0472">Membrane</keyword>
<evidence type="ECO:0000313" key="14">
    <source>
        <dbReference type="Proteomes" id="UP000240572"/>
    </source>
</evidence>
<dbReference type="SUPFAM" id="SSF49464">
    <property type="entry name" value="Carboxypeptidase regulatory domain-like"/>
    <property type="match status" value="1"/>
</dbReference>
<feature type="domain" description="TonB-dependent receptor plug" evidence="12">
    <location>
        <begin position="134"/>
        <end position="234"/>
    </location>
</feature>
<protein>
    <submittedName>
        <fullName evidence="13">TonB-dependent receptor</fullName>
    </submittedName>
</protein>
<evidence type="ECO:0000256" key="8">
    <source>
        <dbReference type="PROSITE-ProRule" id="PRU01360"/>
    </source>
</evidence>
<dbReference type="CDD" id="cd01347">
    <property type="entry name" value="ligand_gated_channel"/>
    <property type="match status" value="1"/>
</dbReference>
<dbReference type="EMBL" id="PYGD01000008">
    <property type="protein sequence ID" value="PSK90418.1"/>
    <property type="molecule type" value="Genomic_DNA"/>
</dbReference>
<evidence type="ECO:0000256" key="1">
    <source>
        <dbReference type="ARBA" id="ARBA00004571"/>
    </source>
</evidence>
<dbReference type="Gene3D" id="2.170.130.10">
    <property type="entry name" value="TonB-dependent receptor, plug domain"/>
    <property type="match status" value="1"/>
</dbReference>
<comment type="subcellular location">
    <subcellularLocation>
        <location evidence="1 8">Cell outer membrane</location>
        <topology evidence="1 8">Multi-pass membrane protein</topology>
    </subcellularLocation>
</comment>
<evidence type="ECO:0000259" key="11">
    <source>
        <dbReference type="Pfam" id="PF00593"/>
    </source>
</evidence>
<keyword evidence="7 8" id="KW-0998">Cell outer membrane</keyword>
<keyword evidence="2 8" id="KW-0813">Transport</keyword>
<dbReference type="Pfam" id="PF13715">
    <property type="entry name" value="CarbopepD_reg_2"/>
    <property type="match status" value="1"/>
</dbReference>
<dbReference type="Pfam" id="PF07715">
    <property type="entry name" value="Plug"/>
    <property type="match status" value="1"/>
</dbReference>
<dbReference type="PANTHER" id="PTHR40980:SF4">
    <property type="entry name" value="TONB-DEPENDENT RECEPTOR-LIKE BETA-BARREL DOMAIN-CONTAINING PROTEIN"/>
    <property type="match status" value="1"/>
</dbReference>
<dbReference type="Pfam" id="PF00593">
    <property type="entry name" value="TonB_dep_Rec_b-barrel"/>
    <property type="match status" value="1"/>
</dbReference>
<organism evidence="13 14">
    <name type="scientific">Taibaiella chishuiensis</name>
    <dbReference type="NCBI Taxonomy" id="1434707"/>
    <lineage>
        <taxon>Bacteria</taxon>
        <taxon>Pseudomonadati</taxon>
        <taxon>Bacteroidota</taxon>
        <taxon>Chitinophagia</taxon>
        <taxon>Chitinophagales</taxon>
        <taxon>Chitinophagaceae</taxon>
        <taxon>Taibaiella</taxon>
    </lineage>
</organism>
<dbReference type="InterPro" id="IPR012910">
    <property type="entry name" value="Plug_dom"/>
</dbReference>
<evidence type="ECO:0000256" key="4">
    <source>
        <dbReference type="ARBA" id="ARBA00022692"/>
    </source>
</evidence>
<name>A0A2P8CZK8_9BACT</name>
<feature type="domain" description="TonB-dependent receptor-like beta-barrel" evidence="11">
    <location>
        <begin position="471"/>
        <end position="876"/>
    </location>
</feature>
<dbReference type="InterPro" id="IPR036942">
    <property type="entry name" value="Beta-barrel_TonB_sf"/>
</dbReference>
<feature type="signal peptide" evidence="10">
    <location>
        <begin position="1"/>
        <end position="20"/>
    </location>
</feature>
<dbReference type="Proteomes" id="UP000240572">
    <property type="component" value="Unassembled WGS sequence"/>
</dbReference>
<evidence type="ECO:0000313" key="13">
    <source>
        <dbReference type="EMBL" id="PSK90418.1"/>
    </source>
</evidence>
<comment type="similarity">
    <text evidence="8 9">Belongs to the TonB-dependent receptor family.</text>
</comment>
<evidence type="ECO:0000256" key="3">
    <source>
        <dbReference type="ARBA" id="ARBA00022452"/>
    </source>
</evidence>
<gene>
    <name evidence="13" type="ORF">B0I18_108148</name>
</gene>
<dbReference type="SUPFAM" id="SSF56935">
    <property type="entry name" value="Porins"/>
    <property type="match status" value="1"/>
</dbReference>
<dbReference type="Gene3D" id="2.60.40.1120">
    <property type="entry name" value="Carboxypeptidase-like, regulatory domain"/>
    <property type="match status" value="1"/>
</dbReference>
<dbReference type="Gene3D" id="2.40.170.20">
    <property type="entry name" value="TonB-dependent receptor, beta-barrel domain"/>
    <property type="match status" value="1"/>
</dbReference>
<dbReference type="InterPro" id="IPR000531">
    <property type="entry name" value="Beta-barrel_TonB"/>
</dbReference>
<keyword evidence="5 9" id="KW-0798">TonB box</keyword>
<keyword evidence="10" id="KW-0732">Signal</keyword>